<accession>A0A8K0RCW3</accession>
<proteinExistence type="predicted"/>
<dbReference type="EMBL" id="JAGMVJ010000004">
    <property type="protein sequence ID" value="KAH7091587.1"/>
    <property type="molecule type" value="Genomic_DNA"/>
</dbReference>
<reference evidence="1" key="1">
    <citation type="journal article" date="2021" name="Nat. Commun.">
        <title>Genetic determinants of endophytism in the Arabidopsis root mycobiome.</title>
        <authorList>
            <person name="Mesny F."/>
            <person name="Miyauchi S."/>
            <person name="Thiergart T."/>
            <person name="Pickel B."/>
            <person name="Atanasova L."/>
            <person name="Karlsson M."/>
            <person name="Huettel B."/>
            <person name="Barry K.W."/>
            <person name="Haridas S."/>
            <person name="Chen C."/>
            <person name="Bauer D."/>
            <person name="Andreopoulos W."/>
            <person name="Pangilinan J."/>
            <person name="LaButti K."/>
            <person name="Riley R."/>
            <person name="Lipzen A."/>
            <person name="Clum A."/>
            <person name="Drula E."/>
            <person name="Henrissat B."/>
            <person name="Kohler A."/>
            <person name="Grigoriev I.V."/>
            <person name="Martin F.M."/>
            <person name="Hacquard S."/>
        </authorList>
    </citation>
    <scope>NUCLEOTIDE SEQUENCE</scope>
    <source>
        <strain evidence="1">MPI-SDFR-AT-0120</strain>
    </source>
</reference>
<keyword evidence="2" id="KW-1185">Reference proteome</keyword>
<gene>
    <name evidence="1" type="ORF">FB567DRAFT_589466</name>
</gene>
<protein>
    <submittedName>
        <fullName evidence="1">Uncharacterized protein</fullName>
    </submittedName>
</protein>
<dbReference type="Proteomes" id="UP000813461">
    <property type="component" value="Unassembled WGS sequence"/>
</dbReference>
<organism evidence="1 2">
    <name type="scientific">Paraphoma chrysanthemicola</name>
    <dbReference type="NCBI Taxonomy" id="798071"/>
    <lineage>
        <taxon>Eukaryota</taxon>
        <taxon>Fungi</taxon>
        <taxon>Dikarya</taxon>
        <taxon>Ascomycota</taxon>
        <taxon>Pezizomycotina</taxon>
        <taxon>Dothideomycetes</taxon>
        <taxon>Pleosporomycetidae</taxon>
        <taxon>Pleosporales</taxon>
        <taxon>Pleosporineae</taxon>
        <taxon>Phaeosphaeriaceae</taxon>
        <taxon>Paraphoma</taxon>
    </lineage>
</organism>
<comment type="caution">
    <text evidence="1">The sequence shown here is derived from an EMBL/GenBank/DDBJ whole genome shotgun (WGS) entry which is preliminary data.</text>
</comment>
<dbReference type="OrthoDB" id="3688572at2759"/>
<dbReference type="AlphaFoldDB" id="A0A8K0RCW3"/>
<evidence type="ECO:0000313" key="1">
    <source>
        <dbReference type="EMBL" id="KAH7091587.1"/>
    </source>
</evidence>
<sequence>MWVGRGSVNAGPLVGAELYKSVYRAIDKEYHGTGNVKECSSGSSPDTISTKAVTRRTSVDKDGNRKVDGGIVVDASIRVLVQGKWSSDKTREIMVNVAAKALEQLTYSTRTTATQSLVKASSVTLRIWVELRGGGSNTFDFQCCKTKDKVSDKSGDLSGPIKDAHGKLLTKEVRCFIYGLQTCEQCGSKCDSCTKSPCA</sequence>
<evidence type="ECO:0000313" key="2">
    <source>
        <dbReference type="Proteomes" id="UP000813461"/>
    </source>
</evidence>
<name>A0A8K0RCW3_9PLEO</name>